<dbReference type="InterPro" id="IPR005467">
    <property type="entry name" value="His_kinase_dom"/>
</dbReference>
<organism evidence="10 11">
    <name type="scientific">Vineibacter terrae</name>
    <dbReference type="NCBI Taxonomy" id="2586908"/>
    <lineage>
        <taxon>Bacteria</taxon>
        <taxon>Pseudomonadati</taxon>
        <taxon>Pseudomonadota</taxon>
        <taxon>Alphaproteobacteria</taxon>
        <taxon>Hyphomicrobiales</taxon>
        <taxon>Vineibacter</taxon>
    </lineage>
</organism>
<dbReference type="EMBL" id="VDUZ01000031">
    <property type="protein sequence ID" value="TXL72740.1"/>
    <property type="molecule type" value="Genomic_DNA"/>
</dbReference>
<dbReference type="CDD" id="cd00156">
    <property type="entry name" value="REC"/>
    <property type="match status" value="1"/>
</dbReference>
<evidence type="ECO:0000256" key="3">
    <source>
        <dbReference type="ARBA" id="ARBA00022553"/>
    </source>
</evidence>
<dbReference type="EC" id="2.7.13.3" evidence="2"/>
<dbReference type="InterPro" id="IPR050736">
    <property type="entry name" value="Sensor_HK_Regulatory"/>
</dbReference>
<evidence type="ECO:0000256" key="4">
    <source>
        <dbReference type="ARBA" id="ARBA00022679"/>
    </source>
</evidence>
<dbReference type="CDD" id="cd00075">
    <property type="entry name" value="HATPase"/>
    <property type="match status" value="1"/>
</dbReference>
<feature type="domain" description="Response regulatory" evidence="9">
    <location>
        <begin position="336"/>
        <end position="452"/>
    </location>
</feature>
<evidence type="ECO:0000256" key="1">
    <source>
        <dbReference type="ARBA" id="ARBA00000085"/>
    </source>
</evidence>
<dbReference type="InterPro" id="IPR011006">
    <property type="entry name" value="CheY-like_superfamily"/>
</dbReference>
<keyword evidence="11" id="KW-1185">Reference proteome</keyword>
<proteinExistence type="predicted"/>
<dbReference type="RefSeq" id="WP_147849638.1">
    <property type="nucleotide sequence ID" value="NZ_VDUZ01000031.1"/>
</dbReference>
<dbReference type="SMART" id="SM00388">
    <property type="entry name" value="HisKA"/>
    <property type="match status" value="1"/>
</dbReference>
<accession>A0A5C8PGD9</accession>
<dbReference type="OrthoDB" id="5287260at2"/>
<gene>
    <name evidence="10" type="ORF">FHP25_24645</name>
</gene>
<dbReference type="SUPFAM" id="SSF47384">
    <property type="entry name" value="Homodimeric domain of signal transducing histidine kinase"/>
    <property type="match status" value="1"/>
</dbReference>
<comment type="caution">
    <text evidence="10">The sequence shown here is derived from an EMBL/GenBank/DDBJ whole genome shotgun (WGS) entry which is preliminary data.</text>
</comment>
<dbReference type="Gene3D" id="3.30.565.10">
    <property type="entry name" value="Histidine kinase-like ATPase, C-terminal domain"/>
    <property type="match status" value="1"/>
</dbReference>
<evidence type="ECO:0000313" key="11">
    <source>
        <dbReference type="Proteomes" id="UP000321638"/>
    </source>
</evidence>
<evidence type="ECO:0000256" key="7">
    <source>
        <dbReference type="PROSITE-ProRule" id="PRU00169"/>
    </source>
</evidence>
<evidence type="ECO:0000259" key="8">
    <source>
        <dbReference type="PROSITE" id="PS50109"/>
    </source>
</evidence>
<dbReference type="SMART" id="SM00387">
    <property type="entry name" value="HATPase_c"/>
    <property type="match status" value="1"/>
</dbReference>
<dbReference type="AlphaFoldDB" id="A0A5C8PGD9"/>
<dbReference type="SUPFAM" id="SSF55874">
    <property type="entry name" value="ATPase domain of HSP90 chaperone/DNA topoisomerase II/histidine kinase"/>
    <property type="match status" value="1"/>
</dbReference>
<evidence type="ECO:0000259" key="9">
    <source>
        <dbReference type="PROSITE" id="PS50110"/>
    </source>
</evidence>
<dbReference type="SUPFAM" id="SSF52172">
    <property type="entry name" value="CheY-like"/>
    <property type="match status" value="1"/>
</dbReference>
<dbReference type="PROSITE" id="PS50110">
    <property type="entry name" value="RESPONSE_REGULATORY"/>
    <property type="match status" value="1"/>
</dbReference>
<evidence type="ECO:0000256" key="2">
    <source>
        <dbReference type="ARBA" id="ARBA00012438"/>
    </source>
</evidence>
<dbReference type="InterPro" id="IPR004358">
    <property type="entry name" value="Sig_transdc_His_kin-like_C"/>
</dbReference>
<reference evidence="10 11" key="1">
    <citation type="submission" date="2019-06" db="EMBL/GenBank/DDBJ databases">
        <title>New taxonomy in bacterial strain CC-CFT640, isolated from vineyard.</title>
        <authorList>
            <person name="Lin S.-Y."/>
            <person name="Tsai C.-F."/>
            <person name="Young C.-C."/>
        </authorList>
    </citation>
    <scope>NUCLEOTIDE SEQUENCE [LARGE SCALE GENOMIC DNA]</scope>
    <source>
        <strain evidence="10 11">CC-CFT640</strain>
    </source>
</reference>
<dbReference type="PRINTS" id="PR00344">
    <property type="entry name" value="BCTRLSENSOR"/>
</dbReference>
<keyword evidence="5" id="KW-0418">Kinase</keyword>
<dbReference type="InterPro" id="IPR001789">
    <property type="entry name" value="Sig_transdc_resp-reg_receiver"/>
</dbReference>
<comment type="catalytic activity">
    <reaction evidence="1">
        <text>ATP + protein L-histidine = ADP + protein N-phospho-L-histidine.</text>
        <dbReference type="EC" id="2.7.13.3"/>
    </reaction>
</comment>
<dbReference type="InterPro" id="IPR036890">
    <property type="entry name" value="HATPase_C_sf"/>
</dbReference>
<protein>
    <recommendedName>
        <fullName evidence="2">histidine kinase</fullName>
        <ecNumber evidence="2">2.7.13.3</ecNumber>
    </recommendedName>
</protein>
<dbReference type="InterPro" id="IPR003661">
    <property type="entry name" value="HisK_dim/P_dom"/>
</dbReference>
<dbReference type="InterPro" id="IPR036097">
    <property type="entry name" value="HisK_dim/P_sf"/>
</dbReference>
<dbReference type="PANTHER" id="PTHR43711">
    <property type="entry name" value="TWO-COMPONENT HISTIDINE KINASE"/>
    <property type="match status" value="1"/>
</dbReference>
<dbReference type="SMART" id="SM00448">
    <property type="entry name" value="REC"/>
    <property type="match status" value="1"/>
</dbReference>
<dbReference type="Pfam" id="PF00072">
    <property type="entry name" value="Response_reg"/>
    <property type="match status" value="1"/>
</dbReference>
<dbReference type="Pfam" id="PF00512">
    <property type="entry name" value="HisKA"/>
    <property type="match status" value="1"/>
</dbReference>
<dbReference type="InterPro" id="IPR003594">
    <property type="entry name" value="HATPase_dom"/>
</dbReference>
<dbReference type="FunFam" id="3.30.565.10:FF:000049">
    <property type="entry name" value="Two-component sensor histidine kinase"/>
    <property type="match status" value="1"/>
</dbReference>
<sequence>MAAEQELPIADQNAETLRRTVAKLTEINRALMSRVEHSLDMQGNAYQLFQTAILLDQKVRERTRELEHALQAVEQSNLELRAAKVEAERANVSKTKFLADASHDLLQPLNAARLLVAALQETARSGNSQTILSRIDHALGNVEDLLNTLLEMSKLDSGHVSATIQPVRLAPLMEALREELVPITAPKGLAFTLMPCALTVQSDPHLLRRLLQNFLSNACRYTAAGRVLFGVRRRGPMAELQVHDTGVGIPAEKLDEIFEEFRRLEPPQGGAPKGYGLGLSIVKRISRLLGYQVKVASTPGRGSCFSVLVPIADMAARGPASVRPRPAPAGAVDNIRVLVVDNDRTVLDAMTRLLEAWRCRTIAVASRAELQAHPTDNRPDILLVDYHLDDGDLGTALIADIRRRWGADIPAAIITADRSPEAHAATQLLPAVSLLLKPIKPARLRALVASVRR</sequence>
<evidence type="ECO:0000313" key="10">
    <source>
        <dbReference type="EMBL" id="TXL72740.1"/>
    </source>
</evidence>
<dbReference type="Gene3D" id="1.10.287.130">
    <property type="match status" value="1"/>
</dbReference>
<dbReference type="Proteomes" id="UP000321638">
    <property type="component" value="Unassembled WGS sequence"/>
</dbReference>
<evidence type="ECO:0000256" key="6">
    <source>
        <dbReference type="ARBA" id="ARBA00023012"/>
    </source>
</evidence>
<dbReference type="Gene3D" id="3.40.50.2300">
    <property type="match status" value="1"/>
</dbReference>
<name>A0A5C8PGD9_9HYPH</name>
<feature type="domain" description="Histidine kinase" evidence="8">
    <location>
        <begin position="100"/>
        <end position="313"/>
    </location>
</feature>
<keyword evidence="3 7" id="KW-0597">Phosphoprotein</keyword>
<dbReference type="PANTHER" id="PTHR43711:SF31">
    <property type="entry name" value="HISTIDINE KINASE"/>
    <property type="match status" value="1"/>
</dbReference>
<keyword evidence="6" id="KW-0902">Two-component regulatory system</keyword>
<keyword evidence="4" id="KW-0808">Transferase</keyword>
<dbReference type="CDD" id="cd00082">
    <property type="entry name" value="HisKA"/>
    <property type="match status" value="1"/>
</dbReference>
<dbReference type="NCBIfam" id="NF041832">
    <property type="entry name" value="near_NosP_CTERM"/>
    <property type="match status" value="1"/>
</dbReference>
<dbReference type="GO" id="GO:0000155">
    <property type="term" value="F:phosphorelay sensor kinase activity"/>
    <property type="evidence" value="ECO:0007669"/>
    <property type="project" value="InterPro"/>
</dbReference>
<dbReference type="Pfam" id="PF02518">
    <property type="entry name" value="HATPase_c"/>
    <property type="match status" value="1"/>
</dbReference>
<dbReference type="PROSITE" id="PS50109">
    <property type="entry name" value="HIS_KIN"/>
    <property type="match status" value="1"/>
</dbReference>
<evidence type="ECO:0000256" key="5">
    <source>
        <dbReference type="ARBA" id="ARBA00022777"/>
    </source>
</evidence>
<feature type="modified residue" description="4-aspartylphosphate" evidence="7">
    <location>
        <position position="385"/>
    </location>
</feature>